<dbReference type="InterPro" id="IPR050541">
    <property type="entry name" value="LRR_TM_domain-containing"/>
</dbReference>
<keyword evidence="4" id="KW-1015">Disulfide bond</keyword>
<keyword evidence="3" id="KW-0677">Repeat</keyword>
<dbReference type="InterPro" id="IPR003591">
    <property type="entry name" value="Leu-rich_rpt_typical-subtyp"/>
</dbReference>
<dbReference type="InterPro" id="IPR013783">
    <property type="entry name" value="Ig-like_fold"/>
</dbReference>
<protein>
    <submittedName>
        <fullName evidence="10">Ig-like domain-containing protein</fullName>
    </submittedName>
</protein>
<feature type="signal peptide" evidence="6">
    <location>
        <begin position="1"/>
        <end position="16"/>
    </location>
</feature>
<evidence type="ECO:0000256" key="3">
    <source>
        <dbReference type="ARBA" id="ARBA00022737"/>
    </source>
</evidence>
<evidence type="ECO:0000313" key="9">
    <source>
        <dbReference type="Proteomes" id="UP000267096"/>
    </source>
</evidence>
<dbReference type="PROSITE" id="PS50835">
    <property type="entry name" value="IG_LIKE"/>
    <property type="match status" value="1"/>
</dbReference>
<dbReference type="Pfam" id="PF13927">
    <property type="entry name" value="Ig_3"/>
    <property type="match status" value="1"/>
</dbReference>
<evidence type="ECO:0000256" key="2">
    <source>
        <dbReference type="ARBA" id="ARBA00022729"/>
    </source>
</evidence>
<dbReference type="SMART" id="SM00409">
    <property type="entry name" value="IG"/>
    <property type="match status" value="1"/>
</dbReference>
<dbReference type="InterPro" id="IPR036179">
    <property type="entry name" value="Ig-like_dom_sf"/>
</dbReference>
<dbReference type="PROSITE" id="PS51450">
    <property type="entry name" value="LRR"/>
    <property type="match status" value="2"/>
</dbReference>
<dbReference type="Pfam" id="PF13855">
    <property type="entry name" value="LRR_8"/>
    <property type="match status" value="1"/>
</dbReference>
<dbReference type="SMART" id="SM00408">
    <property type="entry name" value="IGc2"/>
    <property type="match status" value="1"/>
</dbReference>
<keyword evidence="1" id="KW-0433">Leucine-rich repeat</keyword>
<dbReference type="SUPFAM" id="SSF48726">
    <property type="entry name" value="Immunoglobulin"/>
    <property type="match status" value="1"/>
</dbReference>
<dbReference type="Proteomes" id="UP000267096">
    <property type="component" value="Unassembled WGS sequence"/>
</dbReference>
<name>A0A0M3JZS5_ANISI</name>
<accession>A0A0M3JZS5</accession>
<dbReference type="EMBL" id="UYRR01031397">
    <property type="protein sequence ID" value="VDK49748.1"/>
    <property type="molecule type" value="Genomic_DNA"/>
</dbReference>
<keyword evidence="9" id="KW-1185">Reference proteome</keyword>
<dbReference type="InterPro" id="IPR003599">
    <property type="entry name" value="Ig_sub"/>
</dbReference>
<dbReference type="GO" id="GO:0005886">
    <property type="term" value="C:plasma membrane"/>
    <property type="evidence" value="ECO:0007669"/>
    <property type="project" value="TreeGrafter"/>
</dbReference>
<dbReference type="InterPro" id="IPR032675">
    <property type="entry name" value="LRR_dom_sf"/>
</dbReference>
<keyword evidence="5" id="KW-0812">Transmembrane</keyword>
<feature type="transmembrane region" description="Helical" evidence="5">
    <location>
        <begin position="404"/>
        <end position="428"/>
    </location>
</feature>
<sequence>MLFVPLWLCTIPAVLSLRCRLFAQNNRPIYECINISTASGSVASRGVTLPTVPPGTMTFKIVNARVETLESVGNPEIVTFMMNDCRLSAVSTNAFALSTNLKQIDLSHNLLTHSSFDAFKYHNHSPPLHQHIERLILSYNRFEVIPNLSALNALRDLDLSHNQIIRIPDASLLLPKLEWIDLSYNSLTNVRKWQFSNRIRFIELHENPWNCDCALRDFVAFQRETLISRSLRCKQPPPLHGIKWDDLELSDFTCGPEISAPLHEVISASRGELIQMNCEVVGDPIPNVSWITNQSNAPLKWNINEVSAEDENTYWCIARAGYGMMRKRFDLTLSSNDIKLPSDADFRDLINENVEFTSLVDDETDGHMSVLSADENADDGTRNVWMKNDDSDIMLKILLGGHPFLMVILLTVIVLACALLLSFCAFVYRMHTTSRRNHMLPERKCFIANERNLLVQDQNVTTKITTSSSNKCGSSPPLVIINHTDNGIQSGLNNSTLSVQKPITDSNHYDDNSSEGMQLDRCHLDEWTPKAPLAQYDRDTSVLPIVQTSL</sequence>
<evidence type="ECO:0000259" key="7">
    <source>
        <dbReference type="PROSITE" id="PS50835"/>
    </source>
</evidence>
<evidence type="ECO:0000313" key="8">
    <source>
        <dbReference type="EMBL" id="VDK49748.1"/>
    </source>
</evidence>
<dbReference type="SMART" id="SM00369">
    <property type="entry name" value="LRR_TYP"/>
    <property type="match status" value="3"/>
</dbReference>
<keyword evidence="5" id="KW-0472">Membrane</keyword>
<evidence type="ECO:0000256" key="1">
    <source>
        <dbReference type="ARBA" id="ARBA00022614"/>
    </source>
</evidence>
<dbReference type="InterPro" id="IPR000483">
    <property type="entry name" value="Cys-rich_flank_reg_C"/>
</dbReference>
<keyword evidence="2 6" id="KW-0732">Signal</keyword>
<organism evidence="10">
    <name type="scientific">Anisakis simplex</name>
    <name type="common">Herring worm</name>
    <dbReference type="NCBI Taxonomy" id="6269"/>
    <lineage>
        <taxon>Eukaryota</taxon>
        <taxon>Metazoa</taxon>
        <taxon>Ecdysozoa</taxon>
        <taxon>Nematoda</taxon>
        <taxon>Chromadorea</taxon>
        <taxon>Rhabditida</taxon>
        <taxon>Spirurina</taxon>
        <taxon>Ascaridomorpha</taxon>
        <taxon>Ascaridoidea</taxon>
        <taxon>Anisakidae</taxon>
        <taxon>Anisakis</taxon>
        <taxon>Anisakis simplex complex</taxon>
    </lineage>
</organism>
<reference evidence="8 9" key="2">
    <citation type="submission" date="2018-11" db="EMBL/GenBank/DDBJ databases">
        <authorList>
            <consortium name="Pathogen Informatics"/>
        </authorList>
    </citation>
    <scope>NUCLEOTIDE SEQUENCE [LARGE SCALE GENOMIC DNA]</scope>
</reference>
<evidence type="ECO:0000256" key="6">
    <source>
        <dbReference type="SAM" id="SignalP"/>
    </source>
</evidence>
<dbReference type="AlphaFoldDB" id="A0A0M3JZS5"/>
<proteinExistence type="predicted"/>
<dbReference type="Gene3D" id="2.60.40.10">
    <property type="entry name" value="Immunoglobulins"/>
    <property type="match status" value="1"/>
</dbReference>
<dbReference type="Pfam" id="PF00560">
    <property type="entry name" value="LRR_1"/>
    <property type="match status" value="1"/>
</dbReference>
<evidence type="ECO:0000256" key="4">
    <source>
        <dbReference type="ARBA" id="ARBA00023157"/>
    </source>
</evidence>
<evidence type="ECO:0000256" key="5">
    <source>
        <dbReference type="SAM" id="Phobius"/>
    </source>
</evidence>
<dbReference type="InterPro" id="IPR003598">
    <property type="entry name" value="Ig_sub2"/>
</dbReference>
<dbReference type="InterPro" id="IPR001611">
    <property type="entry name" value="Leu-rich_rpt"/>
</dbReference>
<dbReference type="SMART" id="SM00082">
    <property type="entry name" value="LRRCT"/>
    <property type="match status" value="1"/>
</dbReference>
<dbReference type="WBParaSite" id="ASIM_0001402801-mRNA-1">
    <property type="protein sequence ID" value="ASIM_0001402801-mRNA-1"/>
    <property type="gene ID" value="ASIM_0001402801"/>
</dbReference>
<reference evidence="10" key="1">
    <citation type="submission" date="2016-04" db="UniProtKB">
        <authorList>
            <consortium name="WormBaseParasite"/>
        </authorList>
    </citation>
    <scope>IDENTIFICATION</scope>
</reference>
<feature type="domain" description="Ig-like" evidence="7">
    <location>
        <begin position="256"/>
        <end position="332"/>
    </location>
</feature>
<keyword evidence="5" id="KW-1133">Transmembrane helix</keyword>
<dbReference type="SUPFAM" id="SSF52058">
    <property type="entry name" value="L domain-like"/>
    <property type="match status" value="1"/>
</dbReference>
<dbReference type="PANTHER" id="PTHR24369:SF216">
    <property type="entry name" value="CD180 MOLECULE"/>
    <property type="match status" value="1"/>
</dbReference>
<gene>
    <name evidence="8" type="ORF">ASIM_LOCUS13456</name>
</gene>
<dbReference type="OrthoDB" id="5954366at2759"/>
<dbReference type="Gene3D" id="3.80.10.10">
    <property type="entry name" value="Ribonuclease Inhibitor"/>
    <property type="match status" value="1"/>
</dbReference>
<dbReference type="InterPro" id="IPR007110">
    <property type="entry name" value="Ig-like_dom"/>
</dbReference>
<evidence type="ECO:0000313" key="10">
    <source>
        <dbReference type="WBParaSite" id="ASIM_0001402801-mRNA-1"/>
    </source>
</evidence>
<dbReference type="PANTHER" id="PTHR24369">
    <property type="entry name" value="ANTIGEN BSP, PUTATIVE-RELATED"/>
    <property type="match status" value="1"/>
</dbReference>
<feature type="chain" id="PRO_5043121141" evidence="6">
    <location>
        <begin position="17"/>
        <end position="550"/>
    </location>
</feature>